<dbReference type="Proteomes" id="UP001162992">
    <property type="component" value="Chromosome 7"/>
</dbReference>
<organism evidence="1 2">
    <name type="scientific">Diphasiastrum complanatum</name>
    <name type="common">Issler's clubmoss</name>
    <name type="synonym">Lycopodium complanatum</name>
    <dbReference type="NCBI Taxonomy" id="34168"/>
    <lineage>
        <taxon>Eukaryota</taxon>
        <taxon>Viridiplantae</taxon>
        <taxon>Streptophyta</taxon>
        <taxon>Embryophyta</taxon>
        <taxon>Tracheophyta</taxon>
        <taxon>Lycopodiopsida</taxon>
        <taxon>Lycopodiales</taxon>
        <taxon>Lycopodiaceae</taxon>
        <taxon>Lycopodioideae</taxon>
        <taxon>Diphasiastrum</taxon>
    </lineage>
</organism>
<gene>
    <name evidence="1" type="ORF">O6H91_07G038500</name>
</gene>
<sequence length="1155" mass="129641">MLRGQESLMRLVGKRRKVLPTFSASCKDVKSQSLQREEPISTEVLADAESSGNNASRFSVGSVPSAITRYQSGETESNVTEVIYRETPKMEEWGIYGSGAIMHSGGWVKCPVCGKSIQEKNCMINEHLDLCLSGGAKRKRVQLTMSQFGLSMGKLKHADLPMDVRRRQFEESDLRCPISFDTHQNSTMIETLSVQIEGGVSTMVLEDERVVKVKRNSFHPLSKVRLGQQDVNDGEELIFGLSSKAAVSEFQTLSEAFPKEKASPLTNFCSVPINIDSRSIDIVETKVSCYCLCHSKTWRSTLLRGESTTCQQYQDASSTEESEINSLSGCIIKEEDMLDSKRTLFSGLLETEIVGRKFHLEGACEEGMHVTVIREPDNPKDPRAIKVISLDKSDGPSLGHLPRKLAYYLSTLLDRGAIHMKGVVVTVPDEPFKAIPLKLFCESSVPEVYAESEEGTSLLGIWSNALRAGKSIVPTMDAQTVIPDVSRYQQNFITLLRTVLERDSHLFSDDEKVFLGSFSSLSGDAQRIFIHLYQRKGPWFQVNKISYKDVSDGESATEELVAARFLTDSGASEEVGKQEVFKERIQVLTVLELKQLIFAANVKKKSEVAAAKRNQLVEWAVNAAIQRHHNFASEGCRNSTFQTLLSKILGKCVRVTNTADLLIWRLQRLFFLNGEQELSSFLLVDMGRVKYPSYSCNRTRPVFLTREALLAYEQALEVAQAVDMALEVNDLQQLIFCLEKARTQLSTDETDKTACHENYHCFLQRFSAAWVYTTVCTLGVSVLERERRYVEAVELLKQLLSRRFCPRRRGYWNVRLSTNLEHLGRKEESLQVAEIGVADDKVRGGDRVALQRRVIRLGKPPRRWKKPAYAEALERKCREVQIRGRPLNSSAGAKSIFYDFEGNRCRVEELALQYYAGEGGGWKGVHSESGIWMTMFGLLMWDVLFANVADVFQTPFQTAPLDLGTDAFCPTRWPLIESRLESISQGRASDILSETWNENFGTSCRGVNWDKYSLEELQTIIHCIGGPGLSAVCKLLAEDYAGWSAGMPDLLLWRTRGTAGSGTSSCCPCNRQKEDNPEKCFDVSVDSGSLYSTIPKVTDFHNPEPNLQLQWGEAKLVEVKGPNDRLSEQQRAWILCLMNSGLSVEVCKVLERIED</sequence>
<dbReference type="EMBL" id="CM055098">
    <property type="protein sequence ID" value="KAJ7549062.1"/>
    <property type="molecule type" value="Genomic_DNA"/>
</dbReference>
<evidence type="ECO:0000313" key="1">
    <source>
        <dbReference type="EMBL" id="KAJ7549062.1"/>
    </source>
</evidence>
<comment type="caution">
    <text evidence="1">The sequence shown here is derived from an EMBL/GenBank/DDBJ whole genome shotgun (WGS) entry which is preliminary data.</text>
</comment>
<protein>
    <submittedName>
        <fullName evidence="1">Uncharacterized protein</fullName>
    </submittedName>
</protein>
<accession>A0ACC2D4X7</accession>
<reference evidence="2" key="1">
    <citation type="journal article" date="2024" name="Proc. Natl. Acad. Sci. U.S.A.">
        <title>Extraordinary preservation of gene collinearity over three hundred million years revealed in homosporous lycophytes.</title>
        <authorList>
            <person name="Li C."/>
            <person name="Wickell D."/>
            <person name="Kuo L.Y."/>
            <person name="Chen X."/>
            <person name="Nie B."/>
            <person name="Liao X."/>
            <person name="Peng D."/>
            <person name="Ji J."/>
            <person name="Jenkins J."/>
            <person name="Williams M."/>
            <person name="Shu S."/>
            <person name="Plott C."/>
            <person name="Barry K."/>
            <person name="Rajasekar S."/>
            <person name="Grimwood J."/>
            <person name="Han X."/>
            <person name="Sun S."/>
            <person name="Hou Z."/>
            <person name="He W."/>
            <person name="Dai G."/>
            <person name="Sun C."/>
            <person name="Schmutz J."/>
            <person name="Leebens-Mack J.H."/>
            <person name="Li F.W."/>
            <person name="Wang L."/>
        </authorList>
    </citation>
    <scope>NUCLEOTIDE SEQUENCE [LARGE SCALE GENOMIC DNA]</scope>
    <source>
        <strain evidence="2">cv. PW_Plant_1</strain>
    </source>
</reference>
<name>A0ACC2D4X7_DIPCM</name>
<keyword evidence="2" id="KW-1185">Reference proteome</keyword>
<proteinExistence type="predicted"/>
<evidence type="ECO:0000313" key="2">
    <source>
        <dbReference type="Proteomes" id="UP001162992"/>
    </source>
</evidence>